<evidence type="ECO:0000313" key="1">
    <source>
        <dbReference type="EMBL" id="GBL84204.1"/>
    </source>
</evidence>
<comment type="caution">
    <text evidence="1">The sequence shown here is derived from an EMBL/GenBank/DDBJ whole genome shotgun (WGS) entry which is preliminary data.</text>
</comment>
<organism evidence="1 2">
    <name type="scientific">Araneus ventricosus</name>
    <name type="common">Orbweaver spider</name>
    <name type="synonym">Epeira ventricosa</name>
    <dbReference type="NCBI Taxonomy" id="182803"/>
    <lineage>
        <taxon>Eukaryota</taxon>
        <taxon>Metazoa</taxon>
        <taxon>Ecdysozoa</taxon>
        <taxon>Arthropoda</taxon>
        <taxon>Chelicerata</taxon>
        <taxon>Arachnida</taxon>
        <taxon>Araneae</taxon>
        <taxon>Araneomorphae</taxon>
        <taxon>Entelegynae</taxon>
        <taxon>Araneoidea</taxon>
        <taxon>Araneidae</taxon>
        <taxon>Araneus</taxon>
    </lineage>
</organism>
<gene>
    <name evidence="1" type="ORF">AVEN_118604_1</name>
</gene>
<reference evidence="1 2" key="1">
    <citation type="journal article" date="2019" name="Sci. Rep.">
        <title>Orb-weaving spider Araneus ventricosus genome elucidates the spidroin gene catalogue.</title>
        <authorList>
            <person name="Kono N."/>
            <person name="Nakamura H."/>
            <person name="Ohtoshi R."/>
            <person name="Moran D.A.P."/>
            <person name="Shinohara A."/>
            <person name="Yoshida Y."/>
            <person name="Fujiwara M."/>
            <person name="Mori M."/>
            <person name="Tomita M."/>
            <person name="Arakawa K."/>
        </authorList>
    </citation>
    <scope>NUCLEOTIDE SEQUENCE [LARGE SCALE GENOMIC DNA]</scope>
</reference>
<name>A0A4Y2AZB3_ARAVE</name>
<accession>A0A4Y2AZB3</accession>
<sequence length="101" mass="11907">MTKPAQQHELIWFRNVASNKGSRLKIQRLLHHFNDFQELFRINSSSSFASSLFHYLQADMEIFLPPLHRSDSASELFSASTQKNFHFMEKRTINRTDTHVL</sequence>
<dbReference type="AlphaFoldDB" id="A0A4Y2AZB3"/>
<evidence type="ECO:0000313" key="2">
    <source>
        <dbReference type="Proteomes" id="UP000499080"/>
    </source>
</evidence>
<protein>
    <submittedName>
        <fullName evidence="1">Uncharacterized protein</fullName>
    </submittedName>
</protein>
<dbReference type="EMBL" id="BGPR01000036">
    <property type="protein sequence ID" value="GBL84204.1"/>
    <property type="molecule type" value="Genomic_DNA"/>
</dbReference>
<dbReference type="Proteomes" id="UP000499080">
    <property type="component" value="Unassembled WGS sequence"/>
</dbReference>
<keyword evidence="2" id="KW-1185">Reference proteome</keyword>
<proteinExistence type="predicted"/>